<protein>
    <recommendedName>
        <fullName evidence="6">Peptide deformylase</fullName>
        <shortName evidence="6">PDF</shortName>
        <ecNumber evidence="6">3.5.1.88</ecNumber>
    </recommendedName>
    <alternativeName>
        <fullName evidence="6">Polypeptide deformylase</fullName>
    </alternativeName>
</protein>
<comment type="cofactor">
    <cofactor evidence="6">
        <name>Fe(2+)</name>
        <dbReference type="ChEBI" id="CHEBI:29033"/>
    </cofactor>
    <text evidence="6">Binds 1 Fe(2+) ion.</text>
</comment>
<dbReference type="NCBIfam" id="NF001159">
    <property type="entry name" value="PRK00150.1-3"/>
    <property type="match status" value="1"/>
</dbReference>
<dbReference type="NCBIfam" id="TIGR00079">
    <property type="entry name" value="pept_deformyl"/>
    <property type="match status" value="1"/>
</dbReference>
<dbReference type="OrthoDB" id="9804313at2"/>
<keyword evidence="3 6" id="KW-0378">Hydrolase</keyword>
<name>A0A0D6P748_9PROT</name>
<feature type="binding site" evidence="6">
    <location>
        <position position="148"/>
    </location>
    <ligand>
        <name>Fe cation</name>
        <dbReference type="ChEBI" id="CHEBI:24875"/>
    </ligand>
</feature>
<feature type="active site" evidence="6">
    <location>
        <position position="145"/>
    </location>
</feature>
<dbReference type="PANTHER" id="PTHR10458:SF20">
    <property type="entry name" value="PEPTIDE DEFORMYLASE 1"/>
    <property type="match status" value="1"/>
</dbReference>
<accession>A0A0D6P748</accession>
<keyword evidence="2 6" id="KW-0479">Metal-binding</keyword>
<sequence>MAILKIARVGHPVLLTRALDVPYPFTPEVTRLVGDMIETMHDAGGVGLAAPQVHVALRLFVFRVPAGRGGDDPDDRPTEGAVLINPVVEPVGDDVVEGWEGCLSIPDMRAKVPRARRIRYRGMDISGASVDMTVSGFHARVVQHEYDHLEGILYPMRVTDFRFFGYADELARAGLLSA</sequence>
<dbReference type="RefSeq" id="WP_048860544.1">
    <property type="nucleotide sequence ID" value="NZ_BANB01000143.1"/>
</dbReference>
<dbReference type="EMBL" id="BANB01000143">
    <property type="protein sequence ID" value="GAN76679.1"/>
    <property type="molecule type" value="Genomic_DNA"/>
</dbReference>
<dbReference type="Gene3D" id="3.90.45.10">
    <property type="entry name" value="Peptide deformylase"/>
    <property type="match status" value="1"/>
</dbReference>
<evidence type="ECO:0000313" key="7">
    <source>
        <dbReference type="EMBL" id="GAN76679.1"/>
    </source>
</evidence>
<dbReference type="CDD" id="cd00487">
    <property type="entry name" value="Pep_deformylase"/>
    <property type="match status" value="1"/>
</dbReference>
<dbReference type="Pfam" id="PF01327">
    <property type="entry name" value="Pep_deformylase"/>
    <property type="match status" value="1"/>
</dbReference>
<evidence type="ECO:0000256" key="4">
    <source>
        <dbReference type="ARBA" id="ARBA00022917"/>
    </source>
</evidence>
<evidence type="ECO:0000256" key="2">
    <source>
        <dbReference type="ARBA" id="ARBA00022723"/>
    </source>
</evidence>
<feature type="binding site" evidence="6">
    <location>
        <position position="144"/>
    </location>
    <ligand>
        <name>Fe cation</name>
        <dbReference type="ChEBI" id="CHEBI:24875"/>
    </ligand>
</feature>
<comment type="similarity">
    <text evidence="1 6">Belongs to the polypeptide deformylase family.</text>
</comment>
<dbReference type="PRINTS" id="PR01576">
    <property type="entry name" value="PDEFORMYLASE"/>
</dbReference>
<feature type="binding site" evidence="6">
    <location>
        <position position="102"/>
    </location>
    <ligand>
        <name>Fe cation</name>
        <dbReference type="ChEBI" id="CHEBI:24875"/>
    </ligand>
</feature>
<dbReference type="SUPFAM" id="SSF56420">
    <property type="entry name" value="Peptide deformylase"/>
    <property type="match status" value="1"/>
</dbReference>
<comment type="function">
    <text evidence="6">Removes the formyl group from the N-terminal Met of newly synthesized proteins. Requires at least a dipeptide for an efficient rate of reaction. N-terminal L-methionine is a prerequisite for activity but the enzyme has broad specificity at other positions.</text>
</comment>
<keyword evidence="8" id="KW-1185">Reference proteome</keyword>
<dbReference type="GO" id="GO:0006412">
    <property type="term" value="P:translation"/>
    <property type="evidence" value="ECO:0007669"/>
    <property type="project" value="UniProtKB-UniRule"/>
</dbReference>
<dbReference type="PANTHER" id="PTHR10458">
    <property type="entry name" value="PEPTIDE DEFORMYLASE"/>
    <property type="match status" value="1"/>
</dbReference>
<dbReference type="GO" id="GO:0046872">
    <property type="term" value="F:metal ion binding"/>
    <property type="evidence" value="ECO:0007669"/>
    <property type="project" value="UniProtKB-KW"/>
</dbReference>
<gene>
    <name evidence="6" type="primary">def</name>
    <name evidence="7" type="ORF">Asru_0143_03</name>
</gene>
<evidence type="ECO:0000256" key="6">
    <source>
        <dbReference type="HAMAP-Rule" id="MF_00163"/>
    </source>
</evidence>
<dbReference type="Proteomes" id="UP000032680">
    <property type="component" value="Unassembled WGS sequence"/>
</dbReference>
<proteinExistence type="inferred from homology"/>
<dbReference type="InterPro" id="IPR023635">
    <property type="entry name" value="Peptide_deformylase"/>
</dbReference>
<evidence type="ECO:0000256" key="1">
    <source>
        <dbReference type="ARBA" id="ARBA00010759"/>
    </source>
</evidence>
<evidence type="ECO:0000313" key="8">
    <source>
        <dbReference type="Proteomes" id="UP000032680"/>
    </source>
</evidence>
<organism evidence="7 8">
    <name type="scientific">Acidisphaera rubrifaciens HS-AP3</name>
    <dbReference type="NCBI Taxonomy" id="1231350"/>
    <lineage>
        <taxon>Bacteria</taxon>
        <taxon>Pseudomonadati</taxon>
        <taxon>Pseudomonadota</taxon>
        <taxon>Alphaproteobacteria</taxon>
        <taxon>Acetobacterales</taxon>
        <taxon>Acetobacteraceae</taxon>
        <taxon>Acidisphaera</taxon>
    </lineage>
</organism>
<comment type="caution">
    <text evidence="7">The sequence shown here is derived from an EMBL/GenBank/DDBJ whole genome shotgun (WGS) entry which is preliminary data.</text>
</comment>
<dbReference type="PIRSF" id="PIRSF004749">
    <property type="entry name" value="Pep_def"/>
    <property type="match status" value="1"/>
</dbReference>
<evidence type="ECO:0000256" key="5">
    <source>
        <dbReference type="ARBA" id="ARBA00023004"/>
    </source>
</evidence>
<keyword evidence="4 6" id="KW-0648">Protein biosynthesis</keyword>
<keyword evidence="5 6" id="KW-0408">Iron</keyword>
<dbReference type="GO" id="GO:0042586">
    <property type="term" value="F:peptide deformylase activity"/>
    <property type="evidence" value="ECO:0007669"/>
    <property type="project" value="UniProtKB-UniRule"/>
</dbReference>
<comment type="catalytic activity">
    <reaction evidence="6">
        <text>N-terminal N-formyl-L-methionyl-[peptide] + H2O = N-terminal L-methionyl-[peptide] + formate</text>
        <dbReference type="Rhea" id="RHEA:24420"/>
        <dbReference type="Rhea" id="RHEA-COMP:10639"/>
        <dbReference type="Rhea" id="RHEA-COMP:10640"/>
        <dbReference type="ChEBI" id="CHEBI:15377"/>
        <dbReference type="ChEBI" id="CHEBI:15740"/>
        <dbReference type="ChEBI" id="CHEBI:49298"/>
        <dbReference type="ChEBI" id="CHEBI:64731"/>
        <dbReference type="EC" id="3.5.1.88"/>
    </reaction>
</comment>
<dbReference type="EC" id="3.5.1.88" evidence="6"/>
<dbReference type="InterPro" id="IPR036821">
    <property type="entry name" value="Peptide_deformylase_sf"/>
</dbReference>
<reference evidence="7 8" key="1">
    <citation type="submission" date="2012-11" db="EMBL/GenBank/DDBJ databases">
        <title>Whole genome sequence of Acidisphaera rubrifaciens HS-AP3.</title>
        <authorList>
            <person name="Azuma Y."/>
            <person name="Higashiura N."/>
            <person name="Hirakawa H."/>
            <person name="Matsushita K."/>
        </authorList>
    </citation>
    <scope>NUCLEOTIDE SEQUENCE [LARGE SCALE GENOMIC DNA]</scope>
    <source>
        <strain evidence="7 8">HS-AP3</strain>
    </source>
</reference>
<evidence type="ECO:0000256" key="3">
    <source>
        <dbReference type="ARBA" id="ARBA00022801"/>
    </source>
</evidence>
<dbReference type="FunFam" id="3.90.45.10:FF:000003">
    <property type="entry name" value="Peptide deformylase"/>
    <property type="match status" value="1"/>
</dbReference>
<dbReference type="HAMAP" id="MF_00163">
    <property type="entry name" value="Pep_deformylase"/>
    <property type="match status" value="1"/>
</dbReference>
<dbReference type="AlphaFoldDB" id="A0A0D6P748"/>